<accession>A0A7W2AHF8</accession>
<dbReference type="EMBL" id="JACEIP010000008">
    <property type="protein sequence ID" value="MBA4542656.1"/>
    <property type="molecule type" value="Genomic_DNA"/>
</dbReference>
<evidence type="ECO:0000313" key="2">
    <source>
        <dbReference type="Proteomes" id="UP000530514"/>
    </source>
</evidence>
<organism evidence="1 2">
    <name type="scientific">Thermoactinomyces daqus</name>
    <dbReference type="NCBI Taxonomy" id="1329516"/>
    <lineage>
        <taxon>Bacteria</taxon>
        <taxon>Bacillati</taxon>
        <taxon>Bacillota</taxon>
        <taxon>Bacilli</taxon>
        <taxon>Bacillales</taxon>
        <taxon>Thermoactinomycetaceae</taxon>
        <taxon>Thermoactinomyces</taxon>
    </lineage>
</organism>
<name>A0A7W2AHF8_9BACL</name>
<gene>
    <name evidence="1" type="ORF">H1164_07040</name>
</gene>
<proteinExistence type="predicted"/>
<evidence type="ECO:0000313" key="1">
    <source>
        <dbReference type="EMBL" id="MBA4542656.1"/>
    </source>
</evidence>
<keyword evidence="2" id="KW-1185">Reference proteome</keyword>
<dbReference type="AlphaFoldDB" id="A0A7W2AHF8"/>
<dbReference type="NCBIfam" id="TIGR02867">
    <property type="entry name" value="spore_II_P"/>
    <property type="match status" value="1"/>
</dbReference>
<sequence length="384" mass="43168">MRSRYRGFLTLNMARPKTRQRFVFLFLAAAVLFSFVGALAMVQAEQSLTGSDLSRVTSHLSPQTLSMIVGESIPYFQEKIQTAGLEEIISRTAFELMTSIDFRDPRTFLGKELPLYALFDSEIDVASSDVDYTSIPIESPPPPDLDKQIMKAMEHPDEDKTSTDPGSIKTKQVIIYNTHFWESFLPELHKTNPDQATDLNRNITLVSKHLAKQLEKMGIGAVTTERKYTWNSGAYVQSRKMVLSVLKQYHSISYMIDIHRDSRRRDKTTKVFDGKPYARLAFVVGKASTHFEDNLSLAREMHKRINELYPGLSRAVIIKERGNGNNGEYNQSLSPNSMLVEVGGVDNSFAEANRSIEVLARVLADIIHEGTVVTARPDATEAGK</sequence>
<dbReference type="Proteomes" id="UP000530514">
    <property type="component" value="Unassembled WGS sequence"/>
</dbReference>
<dbReference type="InterPro" id="IPR010897">
    <property type="entry name" value="Spore_II_P"/>
</dbReference>
<dbReference type="OrthoDB" id="1633470at2"/>
<protein>
    <submittedName>
        <fullName evidence="1">Stage II sporulation protein P</fullName>
    </submittedName>
</protein>
<comment type="caution">
    <text evidence="1">The sequence shown here is derived from an EMBL/GenBank/DDBJ whole genome shotgun (WGS) entry which is preliminary data.</text>
</comment>
<reference evidence="1 2" key="1">
    <citation type="submission" date="2020-07" db="EMBL/GenBank/DDBJ databases">
        <authorList>
            <person name="Feng H."/>
        </authorList>
    </citation>
    <scope>NUCLEOTIDE SEQUENCE [LARGE SCALE GENOMIC DNA]</scope>
    <source>
        <strain evidence="2">s-11</strain>
    </source>
</reference>
<dbReference type="RefSeq" id="WP_033101752.1">
    <property type="nucleotide sequence ID" value="NZ_JACEIP010000008.1"/>
</dbReference>
<dbReference type="Pfam" id="PF07454">
    <property type="entry name" value="SpoIIP"/>
    <property type="match status" value="1"/>
</dbReference>